<comment type="caution">
    <text evidence="1">The sequence shown here is derived from an EMBL/GenBank/DDBJ whole genome shotgun (WGS) entry which is preliminary data.</text>
</comment>
<gene>
    <name evidence="1" type="ORF">TNCV_2399251</name>
</gene>
<accession>A0A8X6SVZ9</accession>
<proteinExistence type="predicted"/>
<sequence>MQGHSYHRINDTQPPIFAELNSVPQQPMKAKACCAYLSLHEFRRRGAGKIFQTPGNPVLNEQHLIIKVIIRTAIGGVVVRRLRCGRIIILGRSFNSNANTFRVIRISRNGGSLEKACVRSVVLDNREKDGSGENQYACFSHLKHKNT</sequence>
<reference evidence="1" key="1">
    <citation type="submission" date="2020-08" db="EMBL/GenBank/DDBJ databases">
        <title>Multicomponent nature underlies the extraordinary mechanical properties of spider dragline silk.</title>
        <authorList>
            <person name="Kono N."/>
            <person name="Nakamura H."/>
            <person name="Mori M."/>
            <person name="Yoshida Y."/>
            <person name="Ohtoshi R."/>
            <person name="Malay A.D."/>
            <person name="Moran D.A.P."/>
            <person name="Tomita M."/>
            <person name="Numata K."/>
            <person name="Arakawa K."/>
        </authorList>
    </citation>
    <scope>NUCLEOTIDE SEQUENCE</scope>
</reference>
<dbReference type="EMBL" id="BMAU01021349">
    <property type="protein sequence ID" value="GFY18703.1"/>
    <property type="molecule type" value="Genomic_DNA"/>
</dbReference>
<keyword evidence="2" id="KW-1185">Reference proteome</keyword>
<dbReference type="Proteomes" id="UP000887159">
    <property type="component" value="Unassembled WGS sequence"/>
</dbReference>
<organism evidence="1 2">
    <name type="scientific">Trichonephila clavipes</name>
    <name type="common">Golden silk orbweaver</name>
    <name type="synonym">Nephila clavipes</name>
    <dbReference type="NCBI Taxonomy" id="2585209"/>
    <lineage>
        <taxon>Eukaryota</taxon>
        <taxon>Metazoa</taxon>
        <taxon>Ecdysozoa</taxon>
        <taxon>Arthropoda</taxon>
        <taxon>Chelicerata</taxon>
        <taxon>Arachnida</taxon>
        <taxon>Araneae</taxon>
        <taxon>Araneomorphae</taxon>
        <taxon>Entelegynae</taxon>
        <taxon>Araneoidea</taxon>
        <taxon>Nephilidae</taxon>
        <taxon>Trichonephila</taxon>
    </lineage>
</organism>
<evidence type="ECO:0000313" key="2">
    <source>
        <dbReference type="Proteomes" id="UP000887159"/>
    </source>
</evidence>
<name>A0A8X6SVZ9_TRICX</name>
<evidence type="ECO:0000313" key="1">
    <source>
        <dbReference type="EMBL" id="GFY18703.1"/>
    </source>
</evidence>
<dbReference type="AlphaFoldDB" id="A0A8X6SVZ9"/>
<protein>
    <submittedName>
        <fullName evidence="1">Uncharacterized protein</fullName>
    </submittedName>
</protein>